<dbReference type="KEGG" id="oml:112139094"/>
<organism evidence="2 3">
    <name type="scientific">Oryzias melastigma</name>
    <name type="common">Marine medaka</name>
    <dbReference type="NCBI Taxonomy" id="30732"/>
    <lineage>
        <taxon>Eukaryota</taxon>
        <taxon>Metazoa</taxon>
        <taxon>Chordata</taxon>
        <taxon>Craniata</taxon>
        <taxon>Vertebrata</taxon>
        <taxon>Euteleostomi</taxon>
        <taxon>Actinopterygii</taxon>
        <taxon>Neopterygii</taxon>
        <taxon>Teleostei</taxon>
        <taxon>Neoteleostei</taxon>
        <taxon>Acanthomorphata</taxon>
        <taxon>Ovalentaria</taxon>
        <taxon>Atherinomorphae</taxon>
        <taxon>Beloniformes</taxon>
        <taxon>Adrianichthyidae</taxon>
        <taxon>Oryziinae</taxon>
        <taxon>Oryzias</taxon>
    </lineage>
</organism>
<dbReference type="Pfam" id="PF15350">
    <property type="entry name" value="ETAA1"/>
    <property type="match status" value="1"/>
</dbReference>
<evidence type="ECO:0000313" key="3">
    <source>
        <dbReference type="Proteomes" id="UP000261560"/>
    </source>
</evidence>
<dbReference type="GO" id="GO:0031297">
    <property type="term" value="P:replication fork processing"/>
    <property type="evidence" value="ECO:0007669"/>
    <property type="project" value="TreeGrafter"/>
</dbReference>
<sequence length="514" mass="55969">MSEPEPPEPRAVAAQSSNFSELWRDVCTLSHLQSPRRRGADTRHFLAFNSGDSPGDVEMSQDIFWDCTSPPPAGSGHRNGRGVEISDIVSRIAPKKSKGKESPLLQWIDDGALSHTPEIPKTRARKKSARRSSVENLLKLARQFDENMQRDGEALDEDGLHQAANTTDRDLKKDQTEAELQALFDCSTQAVSGRLSEVFSQDAKEHPAGSADSGTVRQTGADDHWDDFEDDWENDDLLNDSLVLKLTEDPKEPLGLPPASTGSRRSCGALEEACLKPKATTRSTFRLAPNPHFQPKEVSGSGFTAVRPKLQPSTVDRTSSLQPGQTRSSKEPDKQISDSSWGDEDDALLCQACDSMEMISNRYQHQDIPPEGLQGTQRHPPVHAAAAKARRPGAFARSNSLPESSGQTISFQGWDLPTGGGANPRPCQSATLSLGQFNQSRSSSTALQAGRAGAPPNSNHATFKRNMSDSALMSSKVVVSSLKTARCSAADIERKKQEALTRRRLRLQSVSKPS</sequence>
<dbReference type="GO" id="GO:2000001">
    <property type="term" value="P:regulation of DNA damage checkpoint"/>
    <property type="evidence" value="ECO:0007669"/>
    <property type="project" value="TreeGrafter"/>
</dbReference>
<dbReference type="GeneID" id="112139094"/>
<feature type="region of interest" description="Disordered" evidence="1">
    <location>
        <begin position="197"/>
        <end position="232"/>
    </location>
</feature>
<feature type="compositionally biased region" description="Polar residues" evidence="1">
    <location>
        <begin position="398"/>
        <end position="411"/>
    </location>
</feature>
<dbReference type="PaxDb" id="30732-ENSOMEP00000026822"/>
<proteinExistence type="predicted"/>
<dbReference type="PANTHER" id="PTHR16434">
    <property type="entry name" value="EWING'S TUMOR-ASSOCIATED ANTIGEN 1 ETAA1"/>
    <property type="match status" value="1"/>
</dbReference>
<dbReference type="STRING" id="30732.ENSOMEP00000026822"/>
<reference evidence="2" key="2">
    <citation type="submission" date="2025-09" db="UniProtKB">
        <authorList>
            <consortium name="Ensembl"/>
        </authorList>
    </citation>
    <scope>IDENTIFICATION</scope>
</reference>
<name>A0A3B3D9M9_ORYME</name>
<dbReference type="Ensembl" id="ENSOMET00000003547.1">
    <property type="protein sequence ID" value="ENSOMEP00000026822.1"/>
    <property type="gene ID" value="ENSOMEG00000008905.1"/>
</dbReference>
<protein>
    <submittedName>
        <fullName evidence="2">Uncharacterized LOC112139094</fullName>
    </submittedName>
</protein>
<dbReference type="AlphaFoldDB" id="A0A3B3D9M9"/>
<dbReference type="GO" id="GO:0043539">
    <property type="term" value="F:protein serine/threonine kinase activator activity"/>
    <property type="evidence" value="ECO:0007669"/>
    <property type="project" value="TreeGrafter"/>
</dbReference>
<feature type="compositionally biased region" description="Polar residues" evidence="1">
    <location>
        <begin position="311"/>
        <end position="327"/>
    </location>
</feature>
<dbReference type="Proteomes" id="UP000261560">
    <property type="component" value="Unplaced"/>
</dbReference>
<dbReference type="OMA" id="QHAAFKR"/>
<feature type="region of interest" description="Disordered" evidence="1">
    <location>
        <begin position="438"/>
        <end position="463"/>
    </location>
</feature>
<dbReference type="GO" id="GO:0006974">
    <property type="term" value="P:DNA damage response"/>
    <property type="evidence" value="ECO:0007669"/>
    <property type="project" value="TreeGrafter"/>
</dbReference>
<feature type="compositionally biased region" description="Polar residues" evidence="1">
    <location>
        <begin position="438"/>
        <end position="447"/>
    </location>
</feature>
<evidence type="ECO:0000313" key="2">
    <source>
        <dbReference type="Ensembl" id="ENSOMEP00000026822.1"/>
    </source>
</evidence>
<dbReference type="GO" id="GO:0043596">
    <property type="term" value="C:nuclear replication fork"/>
    <property type="evidence" value="ECO:0007669"/>
    <property type="project" value="TreeGrafter"/>
</dbReference>
<feature type="compositionally biased region" description="Low complexity" evidence="1">
    <location>
        <begin position="384"/>
        <end position="397"/>
    </location>
</feature>
<feature type="region of interest" description="Disordered" evidence="1">
    <location>
        <begin position="148"/>
        <end position="174"/>
    </location>
</feature>
<dbReference type="InterPro" id="IPR029406">
    <property type="entry name" value="ETAA1"/>
</dbReference>
<evidence type="ECO:0000256" key="1">
    <source>
        <dbReference type="SAM" id="MobiDB-lite"/>
    </source>
</evidence>
<feature type="region of interest" description="Disordered" evidence="1">
    <location>
        <begin position="93"/>
        <end position="134"/>
    </location>
</feature>
<feature type="region of interest" description="Disordered" evidence="1">
    <location>
        <begin position="361"/>
        <end position="426"/>
    </location>
</feature>
<feature type="region of interest" description="Disordered" evidence="1">
    <location>
        <begin position="280"/>
        <end position="343"/>
    </location>
</feature>
<feature type="region of interest" description="Disordered" evidence="1">
    <location>
        <begin position="248"/>
        <end position="267"/>
    </location>
</feature>
<dbReference type="RefSeq" id="XP_024117566.1">
    <property type="nucleotide sequence ID" value="XM_024261798.2"/>
</dbReference>
<dbReference type="OrthoDB" id="9378993at2759"/>
<accession>A0A3B3D9M9</accession>
<dbReference type="CTD" id="100005357"/>
<keyword evidence="3" id="KW-1185">Reference proteome</keyword>
<dbReference type="GeneTree" id="ENSGT01030000235154"/>
<reference evidence="2" key="1">
    <citation type="submission" date="2025-08" db="UniProtKB">
        <authorList>
            <consortium name="Ensembl"/>
        </authorList>
    </citation>
    <scope>IDENTIFICATION</scope>
</reference>
<dbReference type="PANTHER" id="PTHR16434:SF3">
    <property type="entry name" value="EWING'S TUMOR-ASSOCIATED ANTIGEN 1"/>
    <property type="match status" value="1"/>
</dbReference>